<dbReference type="AlphaFoldDB" id="A0A183AWA2"/>
<evidence type="ECO:0000313" key="11">
    <source>
        <dbReference type="WBParaSite" id="ECPE_0001127201-mRNA-1"/>
    </source>
</evidence>
<dbReference type="GO" id="GO:0006882">
    <property type="term" value="P:intracellular zinc ion homeostasis"/>
    <property type="evidence" value="ECO:0007669"/>
    <property type="project" value="TreeGrafter"/>
</dbReference>
<evidence type="ECO:0000313" key="10">
    <source>
        <dbReference type="Proteomes" id="UP000272942"/>
    </source>
</evidence>
<feature type="domain" description="Cation efflux protein transmembrane" evidence="8">
    <location>
        <begin position="249"/>
        <end position="379"/>
    </location>
</feature>
<keyword evidence="4" id="KW-0862">Zinc</keyword>
<dbReference type="PANTHER" id="PTHR45820:SF4">
    <property type="entry name" value="ZINC TRANSPORTER 63C, ISOFORM F"/>
    <property type="match status" value="1"/>
</dbReference>
<comment type="similarity">
    <text evidence="2">Belongs to the cation diffusion facilitator (CDF) transporter (TC 2.A.4) family. SLC30A subfamily.</text>
</comment>
<sequence>MSFSKDCEHTFNVCNTFRLQTVNQHKINGFWLSNSLSFSCHHQKARKKAFGILNFIKRSFYRFDKGDFQLLYDTYVRPLLEYGAQIACSGLLGDRNSLERVQRAATKLFSGLFRVPHTIRSTTLNIYPRNTRRIRADLFLLYHLLFTDAANQFFTPYSLDTLRGRSKKLFKPRPRTRVHHWFFTHRVTLLWNRLPQEIVDAPSKSMFKHKLDIFLGLQNAITNSHYNDHCVPNMCFHCGNTTRLVCMMCLVATYFLVELIVGYVIHSIALVADAFHMLSDFLALVVGVIAARIAKWPSSSKNTFGWQRAEVMGGLINTVVLITLCSTILMNAIQRFIEPEPINNPRLMVYVGAGGLAVNVLGLIVLGAHSHDNSNTTIEVVDEVIAHILDHGAPVRSQLLQNFPVWISSLSTKPPLMFRISDLS</sequence>
<evidence type="ECO:0000313" key="9">
    <source>
        <dbReference type="EMBL" id="VDP88233.1"/>
    </source>
</evidence>
<organism evidence="11">
    <name type="scientific">Echinostoma caproni</name>
    <dbReference type="NCBI Taxonomy" id="27848"/>
    <lineage>
        <taxon>Eukaryota</taxon>
        <taxon>Metazoa</taxon>
        <taxon>Spiralia</taxon>
        <taxon>Lophotrochozoa</taxon>
        <taxon>Platyhelminthes</taxon>
        <taxon>Trematoda</taxon>
        <taxon>Digenea</taxon>
        <taxon>Plagiorchiida</taxon>
        <taxon>Echinostomata</taxon>
        <taxon>Echinostomatoidea</taxon>
        <taxon>Echinostomatidae</taxon>
        <taxon>Echinostoma</taxon>
    </lineage>
</organism>
<dbReference type="Proteomes" id="UP000272942">
    <property type="component" value="Unassembled WGS sequence"/>
</dbReference>
<dbReference type="OrthoDB" id="29444at2759"/>
<dbReference type="InterPro" id="IPR002524">
    <property type="entry name" value="Cation_efflux"/>
</dbReference>
<evidence type="ECO:0000256" key="6">
    <source>
        <dbReference type="ARBA" id="ARBA00023136"/>
    </source>
</evidence>
<reference evidence="9 10" key="2">
    <citation type="submission" date="2018-11" db="EMBL/GenBank/DDBJ databases">
        <authorList>
            <consortium name="Pathogen Informatics"/>
        </authorList>
    </citation>
    <scope>NUCLEOTIDE SEQUENCE [LARGE SCALE GENOMIC DNA]</scope>
    <source>
        <strain evidence="9 10">Egypt</strain>
    </source>
</reference>
<evidence type="ECO:0000256" key="7">
    <source>
        <dbReference type="SAM" id="Phobius"/>
    </source>
</evidence>
<feature type="transmembrane region" description="Helical" evidence="7">
    <location>
        <begin position="244"/>
        <end position="268"/>
    </location>
</feature>
<evidence type="ECO:0000256" key="2">
    <source>
        <dbReference type="ARBA" id="ARBA00008873"/>
    </source>
</evidence>
<dbReference type="GO" id="GO:0005385">
    <property type="term" value="F:zinc ion transmembrane transporter activity"/>
    <property type="evidence" value="ECO:0007669"/>
    <property type="project" value="TreeGrafter"/>
</dbReference>
<evidence type="ECO:0000256" key="1">
    <source>
        <dbReference type="ARBA" id="ARBA00004141"/>
    </source>
</evidence>
<dbReference type="WBParaSite" id="ECPE_0001127201-mRNA-1">
    <property type="protein sequence ID" value="ECPE_0001127201-mRNA-1"/>
    <property type="gene ID" value="ECPE_0001127201"/>
</dbReference>
<reference evidence="11" key="1">
    <citation type="submission" date="2016-06" db="UniProtKB">
        <authorList>
            <consortium name="WormBaseParasite"/>
        </authorList>
    </citation>
    <scope>IDENTIFICATION</scope>
</reference>
<dbReference type="Pfam" id="PF01545">
    <property type="entry name" value="Cation_efflux"/>
    <property type="match status" value="1"/>
</dbReference>
<dbReference type="SUPFAM" id="SSF161111">
    <property type="entry name" value="Cation efflux protein transmembrane domain-like"/>
    <property type="match status" value="1"/>
</dbReference>
<dbReference type="PANTHER" id="PTHR45820">
    <property type="entry name" value="FI23527P1"/>
    <property type="match status" value="1"/>
</dbReference>
<evidence type="ECO:0000256" key="4">
    <source>
        <dbReference type="ARBA" id="ARBA00022833"/>
    </source>
</evidence>
<name>A0A183AWA2_9TREM</name>
<evidence type="ECO:0000256" key="5">
    <source>
        <dbReference type="ARBA" id="ARBA00022989"/>
    </source>
</evidence>
<evidence type="ECO:0000259" key="8">
    <source>
        <dbReference type="Pfam" id="PF01545"/>
    </source>
</evidence>
<dbReference type="GO" id="GO:0016020">
    <property type="term" value="C:membrane"/>
    <property type="evidence" value="ECO:0007669"/>
    <property type="project" value="UniProtKB-SubCell"/>
</dbReference>
<keyword evidence="10" id="KW-1185">Reference proteome</keyword>
<keyword evidence="6 7" id="KW-0472">Membrane</keyword>
<dbReference type="InterPro" id="IPR058533">
    <property type="entry name" value="Cation_efflux_TM"/>
</dbReference>
<feature type="transmembrane region" description="Helical" evidence="7">
    <location>
        <begin position="315"/>
        <end position="337"/>
    </location>
</feature>
<dbReference type="NCBIfam" id="TIGR01297">
    <property type="entry name" value="CDF"/>
    <property type="match status" value="1"/>
</dbReference>
<feature type="transmembrane region" description="Helical" evidence="7">
    <location>
        <begin position="349"/>
        <end position="368"/>
    </location>
</feature>
<dbReference type="Gene3D" id="1.20.1510.10">
    <property type="entry name" value="Cation efflux protein transmembrane domain"/>
    <property type="match status" value="1"/>
</dbReference>
<dbReference type="EMBL" id="UZAN01050447">
    <property type="protein sequence ID" value="VDP88233.1"/>
    <property type="molecule type" value="Genomic_DNA"/>
</dbReference>
<gene>
    <name evidence="9" type="ORF">ECPE_LOCUS11238</name>
</gene>
<dbReference type="InterPro" id="IPR027469">
    <property type="entry name" value="Cation_efflux_TMD_sf"/>
</dbReference>
<comment type="subcellular location">
    <subcellularLocation>
        <location evidence="1">Membrane</location>
        <topology evidence="1">Multi-pass membrane protein</topology>
    </subcellularLocation>
</comment>
<feature type="transmembrane region" description="Helical" evidence="7">
    <location>
        <begin position="274"/>
        <end position="294"/>
    </location>
</feature>
<keyword evidence="5 7" id="KW-1133">Transmembrane helix</keyword>
<proteinExistence type="inferred from homology"/>
<accession>A0A183AWA2</accession>
<protein>
    <submittedName>
        <fullName evidence="11">Zinc transporter</fullName>
    </submittedName>
</protein>
<evidence type="ECO:0000256" key="3">
    <source>
        <dbReference type="ARBA" id="ARBA00022692"/>
    </source>
</evidence>
<keyword evidence="3 7" id="KW-0812">Transmembrane</keyword>